<evidence type="ECO:0000313" key="1">
    <source>
        <dbReference type="EMBL" id="KAJ8621796.1"/>
    </source>
</evidence>
<gene>
    <name evidence="1" type="ORF">MRB53_030325</name>
</gene>
<dbReference type="EMBL" id="CM056818">
    <property type="protein sequence ID" value="KAJ8621796.1"/>
    <property type="molecule type" value="Genomic_DNA"/>
</dbReference>
<dbReference type="Proteomes" id="UP001234297">
    <property type="component" value="Chromosome 10"/>
</dbReference>
<accession>A0ACC2KKY7</accession>
<reference evidence="1 2" key="1">
    <citation type="journal article" date="2022" name="Hortic Res">
        <title>A haplotype resolved chromosomal level avocado genome allows analysis of novel avocado genes.</title>
        <authorList>
            <person name="Nath O."/>
            <person name="Fletcher S.J."/>
            <person name="Hayward A."/>
            <person name="Shaw L.M."/>
            <person name="Masouleh A.K."/>
            <person name="Furtado A."/>
            <person name="Henry R.J."/>
            <person name="Mitter N."/>
        </authorList>
    </citation>
    <scope>NUCLEOTIDE SEQUENCE [LARGE SCALE GENOMIC DNA]</scope>
    <source>
        <strain evidence="2">cv. Hass</strain>
    </source>
</reference>
<sequence>MCNSEDLLKNGSEMGEGETASDKAMEENMKRREVVEFVDREYNERVVHLFGVNEVVASKGSSFGKKVMIDYTYDFLKRTLRHSNEVFGIPCKCVLRVSITNEL</sequence>
<name>A0ACC2KKY7_PERAE</name>
<evidence type="ECO:0000313" key="2">
    <source>
        <dbReference type="Proteomes" id="UP001234297"/>
    </source>
</evidence>
<keyword evidence="2" id="KW-1185">Reference proteome</keyword>
<organism evidence="1 2">
    <name type="scientific">Persea americana</name>
    <name type="common">Avocado</name>
    <dbReference type="NCBI Taxonomy" id="3435"/>
    <lineage>
        <taxon>Eukaryota</taxon>
        <taxon>Viridiplantae</taxon>
        <taxon>Streptophyta</taxon>
        <taxon>Embryophyta</taxon>
        <taxon>Tracheophyta</taxon>
        <taxon>Spermatophyta</taxon>
        <taxon>Magnoliopsida</taxon>
        <taxon>Magnoliidae</taxon>
        <taxon>Laurales</taxon>
        <taxon>Lauraceae</taxon>
        <taxon>Persea</taxon>
    </lineage>
</organism>
<proteinExistence type="predicted"/>
<comment type="caution">
    <text evidence="1">The sequence shown here is derived from an EMBL/GenBank/DDBJ whole genome shotgun (WGS) entry which is preliminary data.</text>
</comment>
<protein>
    <submittedName>
        <fullName evidence="1">Uncharacterized protein</fullName>
    </submittedName>
</protein>